<dbReference type="SMART" id="SM00448">
    <property type="entry name" value="REC"/>
    <property type="match status" value="1"/>
</dbReference>
<feature type="modified residue" description="Phosphohistidine" evidence="20">
    <location>
        <position position="699"/>
    </location>
</feature>
<proteinExistence type="predicted"/>
<accession>A0A4R2MC87</accession>
<comment type="subunit">
    <text evidence="17">At low DSF concentrations, interacts with RpfF.</text>
</comment>
<dbReference type="GO" id="GO:0005524">
    <property type="term" value="F:ATP binding"/>
    <property type="evidence" value="ECO:0007669"/>
    <property type="project" value="UniProtKB-KW"/>
</dbReference>
<comment type="subcellular location">
    <subcellularLocation>
        <location evidence="2">Cell membrane</location>
        <topology evidence="2">Multi-pass membrane protein</topology>
    </subcellularLocation>
</comment>
<keyword evidence="7 24" id="KW-0812">Transmembrane</keyword>
<protein>
    <recommendedName>
        <fullName evidence="18">Sensory/regulatory protein RpfC</fullName>
        <ecNumber evidence="3">2.7.13.3</ecNumber>
    </recommendedName>
    <alternativeName>
        <fullName evidence="19">Virulence sensor protein BvgS</fullName>
    </alternativeName>
</protein>
<evidence type="ECO:0000256" key="22">
    <source>
        <dbReference type="SAM" id="Coils"/>
    </source>
</evidence>
<dbReference type="PROSITE" id="PS50110">
    <property type="entry name" value="RESPONSE_REGULATORY"/>
    <property type="match status" value="1"/>
</dbReference>
<dbReference type="InterPro" id="IPR036641">
    <property type="entry name" value="HPT_dom_sf"/>
</dbReference>
<dbReference type="PANTHER" id="PTHR45339:SF1">
    <property type="entry name" value="HYBRID SIGNAL TRANSDUCTION HISTIDINE KINASE J"/>
    <property type="match status" value="1"/>
</dbReference>
<dbReference type="Pfam" id="PF00072">
    <property type="entry name" value="Response_reg"/>
    <property type="match status" value="1"/>
</dbReference>
<feature type="transmembrane region" description="Helical" evidence="24">
    <location>
        <begin position="195"/>
        <end position="216"/>
    </location>
</feature>
<keyword evidence="5 21" id="KW-0597">Phosphoprotein</keyword>
<evidence type="ECO:0000256" key="19">
    <source>
        <dbReference type="ARBA" id="ARBA00070152"/>
    </source>
</evidence>
<dbReference type="CDD" id="cd17546">
    <property type="entry name" value="REC_hyHK_CKI1_RcsC-like"/>
    <property type="match status" value="1"/>
</dbReference>
<dbReference type="InterPro" id="IPR003594">
    <property type="entry name" value="HATPase_dom"/>
</dbReference>
<reference evidence="28 29" key="1">
    <citation type="submission" date="2019-03" db="EMBL/GenBank/DDBJ databases">
        <title>Genomic Encyclopedia of Type Strains, Phase IV (KMG-IV): sequencing the most valuable type-strain genomes for metagenomic binning, comparative biology and taxonomic classification.</title>
        <authorList>
            <person name="Goeker M."/>
        </authorList>
    </citation>
    <scope>NUCLEOTIDE SEQUENCE [LARGE SCALE GENOMIC DNA]</scope>
    <source>
        <strain evidence="28 29">DSM 1709</strain>
    </source>
</reference>
<evidence type="ECO:0000256" key="8">
    <source>
        <dbReference type="ARBA" id="ARBA00022729"/>
    </source>
</evidence>
<evidence type="ECO:0000256" key="15">
    <source>
        <dbReference type="ARBA" id="ARBA00023136"/>
    </source>
</evidence>
<dbReference type="GO" id="GO:0005886">
    <property type="term" value="C:plasma membrane"/>
    <property type="evidence" value="ECO:0007669"/>
    <property type="project" value="UniProtKB-SubCell"/>
</dbReference>
<evidence type="ECO:0000256" key="5">
    <source>
        <dbReference type="ARBA" id="ARBA00022553"/>
    </source>
</evidence>
<gene>
    <name evidence="28" type="ORF">EV684_107183</name>
</gene>
<dbReference type="SMART" id="SM00388">
    <property type="entry name" value="HisKA"/>
    <property type="match status" value="1"/>
</dbReference>
<evidence type="ECO:0000256" key="13">
    <source>
        <dbReference type="ARBA" id="ARBA00023012"/>
    </source>
</evidence>
<comment type="caution">
    <text evidence="28">The sequence shown here is derived from an EMBL/GenBank/DDBJ whole genome shotgun (WGS) entry which is preliminary data.</text>
</comment>
<dbReference type="SUPFAM" id="SSF55874">
    <property type="entry name" value="ATPase domain of HSP90 chaperone/DNA topoisomerase II/histidine kinase"/>
    <property type="match status" value="1"/>
</dbReference>
<feature type="domain" description="Histidine kinase" evidence="25">
    <location>
        <begin position="256"/>
        <end position="476"/>
    </location>
</feature>
<dbReference type="InterPro" id="IPR036890">
    <property type="entry name" value="HATPase_C_sf"/>
</dbReference>
<dbReference type="SUPFAM" id="SSF47226">
    <property type="entry name" value="Histidine-containing phosphotransfer domain, HPT domain"/>
    <property type="match status" value="1"/>
</dbReference>
<keyword evidence="6" id="KW-0808">Transferase</keyword>
<evidence type="ECO:0000259" key="25">
    <source>
        <dbReference type="PROSITE" id="PS50109"/>
    </source>
</evidence>
<dbReference type="InterPro" id="IPR008207">
    <property type="entry name" value="Sig_transdc_His_kin_Hpt_dom"/>
</dbReference>
<dbReference type="EC" id="2.7.13.3" evidence="3"/>
<dbReference type="Gene3D" id="3.40.50.2300">
    <property type="match status" value="1"/>
</dbReference>
<dbReference type="InterPro" id="IPR036097">
    <property type="entry name" value="HisK_dim/P_sf"/>
</dbReference>
<keyword evidence="9" id="KW-0547">Nucleotide-binding</keyword>
<evidence type="ECO:0000313" key="28">
    <source>
        <dbReference type="EMBL" id="TCP02177.1"/>
    </source>
</evidence>
<dbReference type="InterPro" id="IPR003661">
    <property type="entry name" value="HisK_dim/P_dom"/>
</dbReference>
<evidence type="ECO:0000256" key="2">
    <source>
        <dbReference type="ARBA" id="ARBA00004651"/>
    </source>
</evidence>
<keyword evidence="10" id="KW-0418">Kinase</keyword>
<dbReference type="AlphaFoldDB" id="A0A4R2MC87"/>
<dbReference type="PANTHER" id="PTHR45339">
    <property type="entry name" value="HYBRID SIGNAL TRANSDUCTION HISTIDINE KINASE J"/>
    <property type="match status" value="1"/>
</dbReference>
<dbReference type="Gene3D" id="1.20.120.160">
    <property type="entry name" value="HPT domain"/>
    <property type="match status" value="1"/>
</dbReference>
<dbReference type="Gene3D" id="3.30.565.10">
    <property type="entry name" value="Histidine kinase-like ATPase, C-terminal domain"/>
    <property type="match status" value="1"/>
</dbReference>
<dbReference type="InterPro" id="IPR005467">
    <property type="entry name" value="His_kinase_dom"/>
</dbReference>
<dbReference type="EMBL" id="SLXD01000007">
    <property type="protein sequence ID" value="TCP02177.1"/>
    <property type="molecule type" value="Genomic_DNA"/>
</dbReference>
<keyword evidence="8" id="KW-0732">Signal</keyword>
<evidence type="ECO:0000313" key="29">
    <source>
        <dbReference type="Proteomes" id="UP000295106"/>
    </source>
</evidence>
<evidence type="ECO:0000256" key="18">
    <source>
        <dbReference type="ARBA" id="ARBA00068150"/>
    </source>
</evidence>
<dbReference type="Pfam" id="PF00512">
    <property type="entry name" value="HisKA"/>
    <property type="match status" value="1"/>
</dbReference>
<organism evidence="28 29">
    <name type="scientific">Rubrivivax gelatinosus</name>
    <name type="common">Rhodocyclus gelatinosus</name>
    <name type="synonym">Rhodopseudomonas gelatinosa</name>
    <dbReference type="NCBI Taxonomy" id="28068"/>
    <lineage>
        <taxon>Bacteria</taxon>
        <taxon>Pseudomonadati</taxon>
        <taxon>Pseudomonadota</taxon>
        <taxon>Betaproteobacteria</taxon>
        <taxon>Burkholderiales</taxon>
        <taxon>Sphaerotilaceae</taxon>
        <taxon>Rubrivivax</taxon>
    </lineage>
</organism>
<dbReference type="GO" id="GO:0000155">
    <property type="term" value="F:phosphorelay sensor kinase activity"/>
    <property type="evidence" value="ECO:0007669"/>
    <property type="project" value="InterPro"/>
</dbReference>
<dbReference type="FunFam" id="3.30.565.10:FF:000010">
    <property type="entry name" value="Sensor histidine kinase RcsC"/>
    <property type="match status" value="1"/>
</dbReference>
<name>A0A4R2MC87_RUBGE</name>
<dbReference type="CDD" id="cd16922">
    <property type="entry name" value="HATPase_EvgS-ArcB-TorS-like"/>
    <property type="match status" value="1"/>
</dbReference>
<dbReference type="Gene3D" id="1.10.287.130">
    <property type="match status" value="1"/>
</dbReference>
<evidence type="ECO:0000256" key="16">
    <source>
        <dbReference type="ARBA" id="ARBA00058004"/>
    </source>
</evidence>
<keyword evidence="15 24" id="KW-0472">Membrane</keyword>
<evidence type="ECO:0000256" key="14">
    <source>
        <dbReference type="ARBA" id="ARBA00023026"/>
    </source>
</evidence>
<dbReference type="InterPro" id="IPR001789">
    <property type="entry name" value="Sig_transdc_resp-reg_receiver"/>
</dbReference>
<evidence type="ECO:0000256" key="7">
    <source>
        <dbReference type="ARBA" id="ARBA00022692"/>
    </source>
</evidence>
<feature type="transmembrane region" description="Helical" evidence="24">
    <location>
        <begin position="22"/>
        <end position="42"/>
    </location>
</feature>
<evidence type="ECO:0000256" key="6">
    <source>
        <dbReference type="ARBA" id="ARBA00022679"/>
    </source>
</evidence>
<dbReference type="Proteomes" id="UP000295106">
    <property type="component" value="Unassembled WGS sequence"/>
</dbReference>
<feature type="region of interest" description="Disordered" evidence="23">
    <location>
        <begin position="626"/>
        <end position="645"/>
    </location>
</feature>
<evidence type="ECO:0000256" key="3">
    <source>
        <dbReference type="ARBA" id="ARBA00012438"/>
    </source>
</evidence>
<comment type="catalytic activity">
    <reaction evidence="1">
        <text>ATP + protein L-histidine = ADP + protein N-phospho-L-histidine.</text>
        <dbReference type="EC" id="2.7.13.3"/>
    </reaction>
</comment>
<keyword evidence="11" id="KW-0067">ATP-binding</keyword>
<evidence type="ECO:0000256" key="12">
    <source>
        <dbReference type="ARBA" id="ARBA00022989"/>
    </source>
</evidence>
<evidence type="ECO:0000256" key="9">
    <source>
        <dbReference type="ARBA" id="ARBA00022741"/>
    </source>
</evidence>
<keyword evidence="4" id="KW-1003">Cell membrane</keyword>
<dbReference type="Pfam" id="PF02518">
    <property type="entry name" value="HATPase_c"/>
    <property type="match status" value="1"/>
</dbReference>
<dbReference type="InterPro" id="IPR011006">
    <property type="entry name" value="CheY-like_superfamily"/>
</dbReference>
<dbReference type="PROSITE" id="PS50894">
    <property type="entry name" value="HPT"/>
    <property type="match status" value="1"/>
</dbReference>
<keyword evidence="12 24" id="KW-1133">Transmembrane helix</keyword>
<dbReference type="SMART" id="SM00387">
    <property type="entry name" value="HATPase_c"/>
    <property type="match status" value="1"/>
</dbReference>
<evidence type="ECO:0000259" key="26">
    <source>
        <dbReference type="PROSITE" id="PS50110"/>
    </source>
</evidence>
<evidence type="ECO:0000256" key="17">
    <source>
        <dbReference type="ARBA" id="ARBA00064003"/>
    </source>
</evidence>
<evidence type="ECO:0000256" key="4">
    <source>
        <dbReference type="ARBA" id="ARBA00022475"/>
    </source>
</evidence>
<dbReference type="FunFam" id="1.10.287.130:FF:000002">
    <property type="entry name" value="Two-component osmosensing histidine kinase"/>
    <property type="match status" value="1"/>
</dbReference>
<evidence type="ECO:0000259" key="27">
    <source>
        <dbReference type="PROSITE" id="PS50894"/>
    </source>
</evidence>
<keyword evidence="22" id="KW-0175">Coiled coil</keyword>
<feature type="domain" description="HPt" evidence="27">
    <location>
        <begin position="660"/>
        <end position="746"/>
    </location>
</feature>
<dbReference type="PROSITE" id="PS50109">
    <property type="entry name" value="HIS_KIN"/>
    <property type="match status" value="1"/>
</dbReference>
<feature type="domain" description="Response regulatory" evidence="26">
    <location>
        <begin position="498"/>
        <end position="619"/>
    </location>
</feature>
<keyword evidence="13" id="KW-0902">Two-component regulatory system</keyword>
<feature type="modified residue" description="4-aspartylphosphate" evidence="21">
    <location>
        <position position="550"/>
    </location>
</feature>
<evidence type="ECO:0000256" key="20">
    <source>
        <dbReference type="PROSITE-ProRule" id="PRU00110"/>
    </source>
</evidence>
<dbReference type="SUPFAM" id="SSF52172">
    <property type="entry name" value="CheY-like"/>
    <property type="match status" value="1"/>
</dbReference>
<evidence type="ECO:0000256" key="23">
    <source>
        <dbReference type="SAM" id="MobiDB-lite"/>
    </source>
</evidence>
<feature type="coiled-coil region" evidence="22">
    <location>
        <begin position="219"/>
        <end position="249"/>
    </location>
</feature>
<dbReference type="SUPFAM" id="SSF47384">
    <property type="entry name" value="Homodimeric domain of signal transducing histidine kinase"/>
    <property type="match status" value="1"/>
</dbReference>
<comment type="function">
    <text evidence="16">Member of the two-component regulatory system BvgS/BvgA. Phosphorylates BvgA via a four-step phosphorelay in response to environmental signals.</text>
</comment>
<evidence type="ECO:0000256" key="11">
    <source>
        <dbReference type="ARBA" id="ARBA00022840"/>
    </source>
</evidence>
<sequence length="764" mass="82825">MAAADDRGSLEPTIPTARRGRATWLGVLGAGLILALLAVAWLQVRQAALLRQAVEVADDDAVLLVYQAETEYLRLRDEWSRSIDPRRVLDTAALQLRYDIWISRVGLLHNERIARILADETEFAETLLRMDRFIRRADVVFGAQDGRPPGRDDLLELEPELMALGQEIHGLSLRAAHHVGEQIARRNATVQHHNMIGIGLTVSLSALTLAFALLALRQMRQLDRRRAALEELAEHLRQARRDAEAASEAKSAFLANMSHEIRTPFHGLLGMLSLLRETGLNQQQVGYLRTATESADHLLAILNDILDMSQLESGRMVLTSTPVELRALLRDVEALMRPQAHAKSLALHIAADPGLPERVLCDATRVKQVLFNLLSNAIKFSDRGAVVLDVQARDGEGAPELLFNVTDQGIGIDEATLGTLFHRFVQGDSSRSRRHGGTGLGLEISRNLARLMGGDITVTSQPGKGSCFRFRMPLKPVAAGVAVRPQLGEAPPPPRPLRVLVAEDHFVNRQYMGALLERLGHAAVFAANGREAVEAVLAAAAQPFDIVLMDLHMPEMDGIAATRAIRAMPDPSAATVPVVVLTADAFTETRDRCLVAGMNDFLTKPVSPQKLAASLRRFFGSTGAGDFPPEPAPVAPPGTADDSPPLIDRTAMDLALQAMPRERLAALVHSFLDQGPQLVQRLRAAVRDAQPLELRVNAHAARGAALNLGLAALASTAETLHEGATHLPAHEIARHVQRFEDLLPATRDAAIAAGLPQPADAAAV</sequence>
<evidence type="ECO:0000256" key="10">
    <source>
        <dbReference type="ARBA" id="ARBA00022777"/>
    </source>
</evidence>
<dbReference type="CDD" id="cd00082">
    <property type="entry name" value="HisKA"/>
    <property type="match status" value="1"/>
</dbReference>
<dbReference type="PRINTS" id="PR00344">
    <property type="entry name" value="BCTRLSENSOR"/>
</dbReference>
<dbReference type="InterPro" id="IPR004358">
    <property type="entry name" value="Sig_transdc_His_kin-like_C"/>
</dbReference>
<evidence type="ECO:0000256" key="24">
    <source>
        <dbReference type="SAM" id="Phobius"/>
    </source>
</evidence>
<evidence type="ECO:0000256" key="1">
    <source>
        <dbReference type="ARBA" id="ARBA00000085"/>
    </source>
</evidence>
<evidence type="ECO:0000256" key="21">
    <source>
        <dbReference type="PROSITE-ProRule" id="PRU00169"/>
    </source>
</evidence>
<keyword evidence="14" id="KW-0843">Virulence</keyword>